<evidence type="ECO:0000256" key="1">
    <source>
        <dbReference type="SAM" id="MobiDB-lite"/>
    </source>
</evidence>
<keyword evidence="3" id="KW-1185">Reference proteome</keyword>
<organism evidence="2 3">
    <name type="scientific">Taenia crassiceps</name>
    <dbReference type="NCBI Taxonomy" id="6207"/>
    <lineage>
        <taxon>Eukaryota</taxon>
        <taxon>Metazoa</taxon>
        <taxon>Spiralia</taxon>
        <taxon>Lophotrochozoa</taxon>
        <taxon>Platyhelminthes</taxon>
        <taxon>Cestoda</taxon>
        <taxon>Eucestoda</taxon>
        <taxon>Cyclophyllidea</taxon>
        <taxon>Taeniidae</taxon>
        <taxon>Taenia</taxon>
    </lineage>
</organism>
<evidence type="ECO:0000313" key="3">
    <source>
        <dbReference type="Proteomes" id="UP001651158"/>
    </source>
</evidence>
<protein>
    <submittedName>
        <fullName evidence="2">Uncharacterized protein</fullName>
    </submittedName>
</protein>
<feature type="region of interest" description="Disordered" evidence="1">
    <location>
        <begin position="52"/>
        <end position="71"/>
    </location>
</feature>
<reference evidence="2 3" key="1">
    <citation type="journal article" date="2022" name="Front. Cell. Infect. Microbiol.">
        <title>The Genomes of Two Strains of Taenia crassiceps the Animal Model for the Study of Human Cysticercosis.</title>
        <authorList>
            <person name="Bobes R.J."/>
            <person name="Estrada K."/>
            <person name="Rios-Valencia D.G."/>
            <person name="Calderon-Gallegos A."/>
            <person name="de la Torre P."/>
            <person name="Carrero J.C."/>
            <person name="Sanchez-Flores A."/>
            <person name="Laclette J.P."/>
        </authorList>
    </citation>
    <scope>NUCLEOTIDE SEQUENCE [LARGE SCALE GENOMIC DNA]</scope>
    <source>
        <strain evidence="2">WFUcys</strain>
    </source>
</reference>
<gene>
    <name evidence="2" type="ORF">TcWFU_002435</name>
</gene>
<proteinExistence type="predicted"/>
<feature type="region of interest" description="Disordered" evidence="1">
    <location>
        <begin position="151"/>
        <end position="176"/>
    </location>
</feature>
<accession>A0ABR4QJE5</accession>
<dbReference type="Proteomes" id="UP001651158">
    <property type="component" value="Unassembled WGS sequence"/>
</dbReference>
<comment type="caution">
    <text evidence="2">The sequence shown here is derived from an EMBL/GenBank/DDBJ whole genome shotgun (WGS) entry which is preliminary data.</text>
</comment>
<feature type="compositionally biased region" description="Polar residues" evidence="1">
    <location>
        <begin position="61"/>
        <end position="71"/>
    </location>
</feature>
<evidence type="ECO:0000313" key="2">
    <source>
        <dbReference type="EMBL" id="KAL5109949.1"/>
    </source>
</evidence>
<dbReference type="EMBL" id="JAKROA010000002">
    <property type="protein sequence ID" value="KAL5109949.1"/>
    <property type="molecule type" value="Genomic_DNA"/>
</dbReference>
<sequence length="270" mass="29755">MSKNSETLHLSSRPDLLNIDREYADNLKILLDNSPSKGLVQLKVASICNNEKNESSSSINGLTSSPADSLQKSLPPLAVEATTSDDMPVSQRNNGLKSISEEIVSSNREVDVTNVKVSTPVARSKSFGRKNMSARIQSLLENFESSDYNINSSSSLPETPRNIEKRPAKQLSSEASMSENKSSAEACFACNKVLMSITKAVSDAAFVTEACRASPVSLRRTNSFVDLISSKKPTEFSEECQRLLRLRVTPKMWRLIRLLSNKSFSRLYAP</sequence>
<name>A0ABR4QJE5_9CEST</name>